<feature type="compositionally biased region" description="Basic and acidic residues" evidence="1">
    <location>
        <begin position="919"/>
        <end position="941"/>
    </location>
</feature>
<organism evidence="2 3">
    <name type="scientific">Setomelanomma holmii</name>
    <dbReference type="NCBI Taxonomy" id="210430"/>
    <lineage>
        <taxon>Eukaryota</taxon>
        <taxon>Fungi</taxon>
        <taxon>Dikarya</taxon>
        <taxon>Ascomycota</taxon>
        <taxon>Pezizomycotina</taxon>
        <taxon>Dothideomycetes</taxon>
        <taxon>Pleosporomycetidae</taxon>
        <taxon>Pleosporales</taxon>
        <taxon>Pleosporineae</taxon>
        <taxon>Phaeosphaeriaceae</taxon>
        <taxon>Setomelanomma</taxon>
    </lineage>
</organism>
<proteinExistence type="predicted"/>
<feature type="compositionally biased region" description="Basic and acidic residues" evidence="1">
    <location>
        <begin position="105"/>
        <end position="115"/>
    </location>
</feature>
<feature type="compositionally biased region" description="Polar residues" evidence="1">
    <location>
        <begin position="655"/>
        <end position="668"/>
    </location>
</feature>
<feature type="compositionally biased region" description="Polar residues" evidence="1">
    <location>
        <begin position="238"/>
        <end position="248"/>
    </location>
</feature>
<feature type="compositionally biased region" description="Polar residues" evidence="1">
    <location>
        <begin position="1"/>
        <end position="11"/>
    </location>
</feature>
<feature type="compositionally biased region" description="Basic and acidic residues" evidence="1">
    <location>
        <begin position="799"/>
        <end position="817"/>
    </location>
</feature>
<dbReference type="Proteomes" id="UP000799777">
    <property type="component" value="Unassembled WGS sequence"/>
</dbReference>
<feature type="compositionally biased region" description="Polar residues" evidence="1">
    <location>
        <begin position="730"/>
        <end position="747"/>
    </location>
</feature>
<feature type="compositionally biased region" description="Polar residues" evidence="1">
    <location>
        <begin position="904"/>
        <end position="918"/>
    </location>
</feature>
<evidence type="ECO:0000313" key="3">
    <source>
        <dbReference type="Proteomes" id="UP000799777"/>
    </source>
</evidence>
<dbReference type="OrthoDB" id="3790379at2759"/>
<feature type="compositionally biased region" description="Basic and acidic residues" evidence="1">
    <location>
        <begin position="758"/>
        <end position="770"/>
    </location>
</feature>
<feature type="region of interest" description="Disordered" evidence="1">
    <location>
        <begin position="474"/>
        <end position="515"/>
    </location>
</feature>
<dbReference type="AlphaFoldDB" id="A0A9P4LGA5"/>
<accession>A0A9P4LGA5</accession>
<evidence type="ECO:0000256" key="1">
    <source>
        <dbReference type="SAM" id="MobiDB-lite"/>
    </source>
</evidence>
<name>A0A9P4LGA5_9PLEO</name>
<dbReference type="EMBL" id="ML978355">
    <property type="protein sequence ID" value="KAF2023357.1"/>
    <property type="molecule type" value="Genomic_DNA"/>
</dbReference>
<reference evidence="2" key="1">
    <citation type="journal article" date="2020" name="Stud. Mycol.">
        <title>101 Dothideomycetes genomes: a test case for predicting lifestyles and emergence of pathogens.</title>
        <authorList>
            <person name="Haridas S."/>
            <person name="Albert R."/>
            <person name="Binder M."/>
            <person name="Bloem J."/>
            <person name="Labutti K."/>
            <person name="Salamov A."/>
            <person name="Andreopoulos B."/>
            <person name="Baker S."/>
            <person name="Barry K."/>
            <person name="Bills G."/>
            <person name="Bluhm B."/>
            <person name="Cannon C."/>
            <person name="Castanera R."/>
            <person name="Culley D."/>
            <person name="Daum C."/>
            <person name="Ezra D."/>
            <person name="Gonzalez J."/>
            <person name="Henrissat B."/>
            <person name="Kuo A."/>
            <person name="Liang C."/>
            <person name="Lipzen A."/>
            <person name="Lutzoni F."/>
            <person name="Magnuson J."/>
            <person name="Mondo S."/>
            <person name="Nolan M."/>
            <person name="Ohm R."/>
            <person name="Pangilinan J."/>
            <person name="Park H.-J."/>
            <person name="Ramirez L."/>
            <person name="Alfaro M."/>
            <person name="Sun H."/>
            <person name="Tritt A."/>
            <person name="Yoshinaga Y."/>
            <person name="Zwiers L.-H."/>
            <person name="Turgeon B."/>
            <person name="Goodwin S."/>
            <person name="Spatafora J."/>
            <person name="Crous P."/>
            <person name="Grigoriev I."/>
        </authorList>
    </citation>
    <scope>NUCLEOTIDE SEQUENCE</scope>
    <source>
        <strain evidence="2">CBS 110217</strain>
    </source>
</reference>
<feature type="region of interest" description="Disordered" evidence="1">
    <location>
        <begin position="1"/>
        <end position="344"/>
    </location>
</feature>
<comment type="caution">
    <text evidence="2">The sequence shown here is derived from an EMBL/GenBank/DDBJ whole genome shotgun (WGS) entry which is preliminary data.</text>
</comment>
<feature type="region of interest" description="Disordered" evidence="1">
    <location>
        <begin position="799"/>
        <end position="969"/>
    </location>
</feature>
<gene>
    <name evidence="2" type="ORF">EK21DRAFT_118833</name>
</gene>
<keyword evidence="3" id="KW-1185">Reference proteome</keyword>
<feature type="compositionally biased region" description="Basic and acidic residues" evidence="1">
    <location>
        <begin position="328"/>
        <end position="342"/>
    </location>
</feature>
<evidence type="ECO:0000313" key="2">
    <source>
        <dbReference type="EMBL" id="KAF2023357.1"/>
    </source>
</evidence>
<feature type="compositionally biased region" description="Low complexity" evidence="1">
    <location>
        <begin position="693"/>
        <end position="710"/>
    </location>
</feature>
<sequence>MCAFTNDSVLGTETGAKTDDSGKDLEVSDENRDPVVTPQSSPVKKATLNRSTPSTPKSAARKEDRSTPLHRRFLKEVDMSPATPPRSLSRTREGSPGKGRGSPSKGKESPTKQKLEVGQNGFYFSCELSISKITPKKSGTPAKGGERVRTPSPCKTPSKQVVDPLVRNTGTPTKTTHRDLHGPPKPKTNDNLKKSTLAKPTFSTPLRKVATPDPTTRAMTDGTLPPKMGGFHLRTHTPRMSTPANGLSGTPLRDAAGLDVGKAMGAGTELPTKSAEMPSRYEKDDFLTPTPILNVPSESVNTSMKEEAALSEDVPATSDTSTFQLDANAKDAQRTKPSRESSFDIGDMMAGLKGLVSKPRKEGEKSAPPTPLRRAAERMNSAALRKEGDGAEGFEKVASPMTSEPVSSVDAGQQLSVALPVRIEERRRHDLPQQSPSPQSASNTVVTLPLTIEENILQYPPLLFPPPVAAPVTDLVPKPGNSPTGPKKPVDRQDTTPVSSQSKPAIRQTPRRAGTDPMVFLAMRRDMTTMEASMRHSFGFEYSFSGRQNTFEIPAMASSLLDSVSRDPAASKSRRTLSRTTSVTSTVSTASSMNVVRASMLLDVRDQNAMPAAGCRLKWPYAGKTPAQERQERLDAVKKKDMNVWEVEAAKLEQAGNNSDQRTKSSQMKAKAMSRRQIKDASRPESPAPSRQTPTPARTKPTATPAFPKRIPVGGSIPRGPRTSIFDAPSSATKPSPSICKTTTARIRSSKPPFDPCTDARPREKKFAGASEIADRVAEWHSEDRKRAAVEVEKERMKMWEDEKGTPSKSLEVKDVEGESYTPKGSPMKIGAASPEKDGQSRLSKKVVEEKGCTPIRTASKKAMGTPTSKKSKPKPSIFTSTPESKPANPVLARVRHQAPRTPAQRTPKQPDPNASRTPSKEIESSLDRAIDAKIEEDISSGREYTPGGNRVLDLVGARKQDELKQRRR</sequence>
<feature type="compositionally biased region" description="Basic and acidic residues" evidence="1">
    <location>
        <begin position="957"/>
        <end position="969"/>
    </location>
</feature>
<feature type="compositionally biased region" description="Basic and acidic residues" evidence="1">
    <location>
        <begin position="176"/>
        <end position="193"/>
    </location>
</feature>
<feature type="compositionally biased region" description="Basic and acidic residues" evidence="1">
    <location>
        <begin position="835"/>
        <end position="852"/>
    </location>
</feature>
<feature type="compositionally biased region" description="Basic and acidic residues" evidence="1">
    <location>
        <begin position="16"/>
        <end position="33"/>
    </location>
</feature>
<feature type="compositionally biased region" description="Polar residues" evidence="1">
    <location>
        <begin position="37"/>
        <end position="57"/>
    </location>
</feature>
<feature type="region of interest" description="Disordered" evidence="1">
    <location>
        <begin position="652"/>
        <end position="770"/>
    </location>
</feature>
<protein>
    <submittedName>
        <fullName evidence="2">Uncharacterized protein</fullName>
    </submittedName>
</protein>
<feature type="region of interest" description="Disordered" evidence="1">
    <location>
        <begin position="356"/>
        <end position="380"/>
    </location>
</feature>